<dbReference type="Proteomes" id="UP001164746">
    <property type="component" value="Chromosome 11"/>
</dbReference>
<dbReference type="EMBL" id="CP111022">
    <property type="protein sequence ID" value="WAR19064.1"/>
    <property type="molecule type" value="Genomic_DNA"/>
</dbReference>
<feature type="region of interest" description="Disordered" evidence="1">
    <location>
        <begin position="581"/>
        <end position="606"/>
    </location>
</feature>
<evidence type="ECO:0000256" key="1">
    <source>
        <dbReference type="SAM" id="MobiDB-lite"/>
    </source>
</evidence>
<feature type="compositionally biased region" description="Basic residues" evidence="1">
    <location>
        <begin position="279"/>
        <end position="291"/>
    </location>
</feature>
<protein>
    <submittedName>
        <fullName evidence="2">Uncharacterized protein</fullName>
    </submittedName>
</protein>
<feature type="compositionally biased region" description="Basic and acidic residues" evidence="1">
    <location>
        <begin position="311"/>
        <end position="323"/>
    </location>
</feature>
<name>A0ABY7FCG4_MYAAR</name>
<keyword evidence="3" id="KW-1185">Reference proteome</keyword>
<accession>A0ABY7FCG4</accession>
<reference evidence="2" key="1">
    <citation type="submission" date="2022-11" db="EMBL/GenBank/DDBJ databases">
        <title>Centuries of genome instability and evolution in soft-shell clam transmissible cancer (bioRxiv).</title>
        <authorList>
            <person name="Hart S.F.M."/>
            <person name="Yonemitsu M.A."/>
            <person name="Giersch R.M."/>
            <person name="Beal B.F."/>
            <person name="Arriagada G."/>
            <person name="Davis B.W."/>
            <person name="Ostrander E.A."/>
            <person name="Goff S.P."/>
            <person name="Metzger M.J."/>
        </authorList>
    </citation>
    <scope>NUCLEOTIDE SEQUENCE</scope>
    <source>
        <strain evidence="2">MELC-2E11</strain>
        <tissue evidence="2">Siphon/mantle</tissue>
    </source>
</reference>
<feature type="region of interest" description="Disordered" evidence="1">
    <location>
        <begin position="233"/>
        <end position="323"/>
    </location>
</feature>
<feature type="region of interest" description="Disordered" evidence="1">
    <location>
        <begin position="619"/>
        <end position="656"/>
    </location>
</feature>
<organism evidence="2 3">
    <name type="scientific">Mya arenaria</name>
    <name type="common">Soft-shell clam</name>
    <dbReference type="NCBI Taxonomy" id="6604"/>
    <lineage>
        <taxon>Eukaryota</taxon>
        <taxon>Metazoa</taxon>
        <taxon>Spiralia</taxon>
        <taxon>Lophotrochozoa</taxon>
        <taxon>Mollusca</taxon>
        <taxon>Bivalvia</taxon>
        <taxon>Autobranchia</taxon>
        <taxon>Heteroconchia</taxon>
        <taxon>Euheterodonta</taxon>
        <taxon>Imparidentia</taxon>
        <taxon>Neoheterodontei</taxon>
        <taxon>Myida</taxon>
        <taxon>Myoidea</taxon>
        <taxon>Myidae</taxon>
        <taxon>Mya</taxon>
    </lineage>
</organism>
<evidence type="ECO:0000313" key="3">
    <source>
        <dbReference type="Proteomes" id="UP001164746"/>
    </source>
</evidence>
<gene>
    <name evidence="2" type="ORF">MAR_000902</name>
</gene>
<proteinExistence type="predicted"/>
<evidence type="ECO:0000313" key="2">
    <source>
        <dbReference type="EMBL" id="WAR19064.1"/>
    </source>
</evidence>
<sequence>MVYWPDMGSRVQPYFILTAEKVANPREEHKLGLQWAQDELLQSITTPAPPPSGASSKVNGRSSFGKFPVLVVKRPKINRKVKYSISVKEVSKTRSMNKRMEVIKEKLDKSRERFNENKLRQSDPDFICEPRDASKADQCMNNDKHPPFKLDRSVSDMGPGLLVKPRKDDQGNNPFVYFVVSDEQIDNANLLVEDGGDNLVSKSADKRRRVRLVEENRRKRELLTQSAKIRGLAREVGLKTDPNTSSRSPEDQRENNSSKNMPVINEIVFSGPEYETRKPSSRSRRKTRLRSPPKIPPVSPVTTSPTPYSDIMREDSKLDPDDMVPRKPFLSGPMYTGKAKGLHSVSVGSFELPTISADQKRRALGLGTRFEEFGYPSVKTQPEQKRKVSFADQLPVIRGSGFVLNGADIKDGDFGNKPSLGGRSHTLGSITLPSEQTDRQTKCQKYLAGENMSVIRPNRRAGIPLPLSKIDIVSNVYDEMIIKMIQEYLQDSNTPTRQSQLAKDLLINLQKHNKHMKELNVPNLDKNRQSVKQKKEELLKYRMTTQKLANDLFSQAPPNTAEAFEHKPMTPVLEDVPKVELEGHDGDQEPGNLGPQDSPKTEPDIRSVPFVEITFKSRNGDNFMKTPTDTDMLNLPSTADKPRSGGDRRTASRPILAPVTPVSFQMAPPGLSKDDTFVSMSLKA</sequence>
<feature type="compositionally biased region" description="Basic and acidic residues" evidence="1">
    <location>
        <begin position="640"/>
        <end position="650"/>
    </location>
</feature>
<feature type="compositionally biased region" description="Polar residues" evidence="1">
    <location>
        <begin position="625"/>
        <end position="637"/>
    </location>
</feature>